<dbReference type="AlphaFoldDB" id="D0LR47"/>
<protein>
    <submittedName>
        <fullName evidence="1">Uncharacterized protein</fullName>
    </submittedName>
</protein>
<dbReference type="Proteomes" id="UP000001880">
    <property type="component" value="Chromosome"/>
</dbReference>
<sequence>MATLVCTLTMSKEGGVTVQVDNADAGITQTVTMDGTAITIEVSDGSDTSTFVQKADSVAITCKQFTVDAETIACTAEKQASLRSSDDAVSIESGTDMKLTAGAKLSASASSDVAISGANTQISAQSKAGMDGLTAEVAATQSLTLSGTSQAELSGLQVSVKADAQLSAESSGMAAFKGSMTTIGGNLITAG</sequence>
<dbReference type="HOGENOM" id="CLU_1364988_0_0_7"/>
<dbReference type="KEGG" id="hoh:Hoch_3049"/>
<dbReference type="EMBL" id="CP001804">
    <property type="protein sequence ID" value="ACY15555.1"/>
    <property type="molecule type" value="Genomic_DNA"/>
</dbReference>
<organism evidence="1 2">
    <name type="scientific">Haliangium ochraceum (strain DSM 14365 / JCM 11303 / SMP-2)</name>
    <dbReference type="NCBI Taxonomy" id="502025"/>
    <lineage>
        <taxon>Bacteria</taxon>
        <taxon>Pseudomonadati</taxon>
        <taxon>Myxococcota</taxon>
        <taxon>Polyangia</taxon>
        <taxon>Haliangiales</taxon>
        <taxon>Kofleriaceae</taxon>
        <taxon>Haliangium</taxon>
    </lineage>
</organism>
<dbReference type="RefSeq" id="WP_012828155.1">
    <property type="nucleotide sequence ID" value="NC_013440.1"/>
</dbReference>
<proteinExistence type="predicted"/>
<evidence type="ECO:0000313" key="1">
    <source>
        <dbReference type="EMBL" id="ACY15555.1"/>
    </source>
</evidence>
<keyword evidence="2" id="KW-1185">Reference proteome</keyword>
<gene>
    <name evidence="1" type="ordered locus">Hoch_3049</name>
</gene>
<accession>D0LR47</accession>
<reference evidence="1 2" key="1">
    <citation type="journal article" date="2010" name="Stand. Genomic Sci.">
        <title>Complete genome sequence of Haliangium ochraceum type strain (SMP-2).</title>
        <authorList>
            <consortium name="US DOE Joint Genome Institute (JGI-PGF)"/>
            <person name="Ivanova N."/>
            <person name="Daum C."/>
            <person name="Lang E."/>
            <person name="Abt B."/>
            <person name="Kopitz M."/>
            <person name="Saunders E."/>
            <person name="Lapidus A."/>
            <person name="Lucas S."/>
            <person name="Glavina Del Rio T."/>
            <person name="Nolan M."/>
            <person name="Tice H."/>
            <person name="Copeland A."/>
            <person name="Cheng J.F."/>
            <person name="Chen F."/>
            <person name="Bruce D."/>
            <person name="Goodwin L."/>
            <person name="Pitluck S."/>
            <person name="Mavromatis K."/>
            <person name="Pati A."/>
            <person name="Mikhailova N."/>
            <person name="Chen A."/>
            <person name="Palaniappan K."/>
            <person name="Land M."/>
            <person name="Hauser L."/>
            <person name="Chang Y.J."/>
            <person name="Jeffries C.D."/>
            <person name="Detter J.C."/>
            <person name="Brettin T."/>
            <person name="Rohde M."/>
            <person name="Goker M."/>
            <person name="Bristow J."/>
            <person name="Markowitz V."/>
            <person name="Eisen J.A."/>
            <person name="Hugenholtz P."/>
            <person name="Kyrpides N.C."/>
            <person name="Klenk H.P."/>
        </authorList>
    </citation>
    <scope>NUCLEOTIDE SEQUENCE [LARGE SCALE GENOMIC DNA]</scope>
    <source>
        <strain evidence="2">DSM 14365 / CIP 107738 / JCM 11303 / AJ 13395 / SMP-2</strain>
    </source>
</reference>
<dbReference type="eggNOG" id="ENOG50340VR">
    <property type="taxonomic scope" value="Bacteria"/>
</dbReference>
<evidence type="ECO:0000313" key="2">
    <source>
        <dbReference type="Proteomes" id="UP000001880"/>
    </source>
</evidence>
<name>D0LR47_HALO1</name>
<dbReference type="STRING" id="502025.Hoch_3049"/>